<dbReference type="SUPFAM" id="SSF55729">
    <property type="entry name" value="Acyl-CoA N-acyltransferases (Nat)"/>
    <property type="match status" value="1"/>
</dbReference>
<accession>A0A0V8RTU3</accession>
<dbReference type="STRING" id="2309.CF15_01155"/>
<dbReference type="Gene3D" id="3.40.630.30">
    <property type="match status" value="1"/>
</dbReference>
<dbReference type="EMBL" id="LNTB01000001">
    <property type="protein sequence ID" value="KSW11487.1"/>
    <property type="molecule type" value="Genomic_DNA"/>
</dbReference>
<feature type="region of interest" description="Disordered" evidence="1">
    <location>
        <begin position="1"/>
        <end position="27"/>
    </location>
</feature>
<evidence type="ECO:0000313" key="4">
    <source>
        <dbReference type="Proteomes" id="UP000053352"/>
    </source>
</evidence>
<dbReference type="GO" id="GO:0016747">
    <property type="term" value="F:acyltransferase activity, transferring groups other than amino-acyl groups"/>
    <property type="evidence" value="ECO:0007669"/>
    <property type="project" value="InterPro"/>
</dbReference>
<dbReference type="PROSITE" id="PS51186">
    <property type="entry name" value="GNAT"/>
    <property type="match status" value="1"/>
</dbReference>
<comment type="caution">
    <text evidence="3">The sequence shown here is derived from an EMBL/GenBank/DDBJ whole genome shotgun (WGS) entry which is preliminary data.</text>
</comment>
<proteinExistence type="predicted"/>
<organism evidence="3 4">
    <name type="scientific">Pyrodictium occultum</name>
    <dbReference type="NCBI Taxonomy" id="2309"/>
    <lineage>
        <taxon>Archaea</taxon>
        <taxon>Thermoproteota</taxon>
        <taxon>Thermoprotei</taxon>
        <taxon>Desulfurococcales</taxon>
        <taxon>Pyrodictiaceae</taxon>
        <taxon>Pyrodictium</taxon>
    </lineage>
</organism>
<keyword evidence="4" id="KW-1185">Reference proteome</keyword>
<dbReference type="AlphaFoldDB" id="A0A0V8RTU3"/>
<dbReference type="InterPro" id="IPR016181">
    <property type="entry name" value="Acyl_CoA_acyltransferase"/>
</dbReference>
<dbReference type="InterPro" id="IPR000182">
    <property type="entry name" value="GNAT_dom"/>
</dbReference>
<protein>
    <recommendedName>
        <fullName evidence="2">N-acetyltransferase domain-containing protein</fullName>
    </recommendedName>
</protein>
<dbReference type="Pfam" id="PF00583">
    <property type="entry name" value="Acetyltransf_1"/>
    <property type="match status" value="1"/>
</dbReference>
<dbReference type="OrthoDB" id="45712at2157"/>
<reference evidence="3 4" key="1">
    <citation type="submission" date="2015-11" db="EMBL/GenBank/DDBJ databases">
        <title>Genome sequence of Pyrodictium occultum PL-19, a marine hyperthermophilic archaeon isolated from Volcano, Italy.</title>
        <authorList>
            <person name="Utturkar S."/>
            <person name="Huber H."/>
            <person name="Leptihn S."/>
            <person name="Brown S."/>
            <person name="Stetter K.O."/>
            <person name="Podar M."/>
        </authorList>
    </citation>
    <scope>NUCLEOTIDE SEQUENCE [LARGE SCALE GENOMIC DNA]</scope>
    <source>
        <strain evidence="3 4">PL-19</strain>
    </source>
</reference>
<sequence length="194" mass="21232">MSGRRPAGCSSLPGAAALKDGSSVEITEPEPREARRLLLGLFTRLGPETVLLRFLRPIKCWDTVVREILENARLILLGLQGGEAAASAEAYDTGIHGVAELGIVVRDDLQGRGLGTTMTALVALCLLENGYKALEAYFDPGNIPMRRIMVDKLGGRVIGYGRDMVFTRLDLEPNRERILSVLWQRYRPARGSLG</sequence>
<evidence type="ECO:0000256" key="1">
    <source>
        <dbReference type="SAM" id="MobiDB-lite"/>
    </source>
</evidence>
<evidence type="ECO:0000313" key="3">
    <source>
        <dbReference type="EMBL" id="KSW11487.1"/>
    </source>
</evidence>
<name>A0A0V8RTU3_PYROC</name>
<gene>
    <name evidence="3" type="ORF">CF15_01155</name>
</gene>
<feature type="domain" description="N-acetyltransferase" evidence="2">
    <location>
        <begin position="24"/>
        <end position="176"/>
    </location>
</feature>
<evidence type="ECO:0000259" key="2">
    <source>
        <dbReference type="PROSITE" id="PS51186"/>
    </source>
</evidence>
<dbReference type="Proteomes" id="UP000053352">
    <property type="component" value="Unassembled WGS sequence"/>
</dbReference>
<dbReference type="RefSeq" id="WP_058370161.1">
    <property type="nucleotide sequence ID" value="NZ_LNTB01000001.1"/>
</dbReference>